<dbReference type="Proteomes" id="UP000050794">
    <property type="component" value="Unassembled WGS sequence"/>
</dbReference>
<feature type="transmembrane region" description="Helical" evidence="2">
    <location>
        <begin position="33"/>
        <end position="56"/>
    </location>
</feature>
<evidence type="ECO:0000313" key="3">
    <source>
        <dbReference type="EMBL" id="VDM25588.1"/>
    </source>
</evidence>
<reference evidence="5" key="1">
    <citation type="submission" date="2016-06" db="UniProtKB">
        <authorList>
            <consortium name="WormBaseParasite"/>
        </authorList>
    </citation>
    <scope>IDENTIFICATION</scope>
</reference>
<feature type="region of interest" description="Disordered" evidence="1">
    <location>
        <begin position="1"/>
        <end position="22"/>
    </location>
</feature>
<reference evidence="3 4" key="2">
    <citation type="submission" date="2018-11" db="EMBL/GenBank/DDBJ databases">
        <authorList>
            <consortium name="Pathogen Informatics"/>
        </authorList>
    </citation>
    <scope>NUCLEOTIDE SEQUENCE [LARGE SCALE GENOMIC DNA]</scope>
</reference>
<organism evidence="4 5">
    <name type="scientific">Toxocara canis</name>
    <name type="common">Canine roundworm</name>
    <dbReference type="NCBI Taxonomy" id="6265"/>
    <lineage>
        <taxon>Eukaryota</taxon>
        <taxon>Metazoa</taxon>
        <taxon>Ecdysozoa</taxon>
        <taxon>Nematoda</taxon>
        <taxon>Chromadorea</taxon>
        <taxon>Rhabditida</taxon>
        <taxon>Spirurina</taxon>
        <taxon>Ascaridomorpha</taxon>
        <taxon>Ascaridoidea</taxon>
        <taxon>Toxocaridae</taxon>
        <taxon>Toxocara</taxon>
    </lineage>
</organism>
<sequence>MVDEGNIRDAASNSESLPHGHEKYMSQSRKKKYIWIGITILIVVLILAAIGIALGLTLPKKSTTTTETPKPTSTPAASASISSTSGTTITQILPPTKTIVCLPPPCQISANKIYVSIFLDITIFAQDKEWQPSLTSAIAMKMGLHEGGCTRMSVNGVADAMTPNATFRGSLDAINKDIQYIREIAPNYQPLLQFNVADALNDYSKNLGQQVPEDAILVILIYAMKPFTDIPKAVTAADSLRSKNFHTLIVTGSKETRDEIAKVADSEGGAIAYGGNDQQAVEWFDEMACIYVHTARPNVGLCRQKAYK</sequence>
<name>A0A183TY40_TOXCA</name>
<keyword evidence="4" id="KW-1185">Reference proteome</keyword>
<evidence type="ECO:0000313" key="5">
    <source>
        <dbReference type="WBParaSite" id="TCNE_0000115901-mRNA-1"/>
    </source>
</evidence>
<gene>
    <name evidence="3" type="ORF">TCNE_LOCUS1160</name>
</gene>
<evidence type="ECO:0000313" key="4">
    <source>
        <dbReference type="Proteomes" id="UP000050794"/>
    </source>
</evidence>
<accession>A0A183TY40</accession>
<keyword evidence="2" id="KW-0472">Membrane</keyword>
<protein>
    <submittedName>
        <fullName evidence="5">VWFA domain-containing protein</fullName>
    </submittedName>
</protein>
<dbReference type="AlphaFoldDB" id="A0A183TY40"/>
<keyword evidence="2" id="KW-1133">Transmembrane helix</keyword>
<dbReference type="EMBL" id="UYWY01000773">
    <property type="protein sequence ID" value="VDM25588.1"/>
    <property type="molecule type" value="Genomic_DNA"/>
</dbReference>
<keyword evidence="2" id="KW-0812">Transmembrane</keyword>
<dbReference type="WBParaSite" id="TCNE_0000115901-mRNA-1">
    <property type="protein sequence ID" value="TCNE_0000115901-mRNA-1"/>
    <property type="gene ID" value="TCNE_0000115901"/>
</dbReference>
<evidence type="ECO:0000256" key="2">
    <source>
        <dbReference type="SAM" id="Phobius"/>
    </source>
</evidence>
<feature type="region of interest" description="Disordered" evidence="1">
    <location>
        <begin position="61"/>
        <end position="82"/>
    </location>
</feature>
<evidence type="ECO:0000256" key="1">
    <source>
        <dbReference type="SAM" id="MobiDB-lite"/>
    </source>
</evidence>
<proteinExistence type="predicted"/>